<accession>A0ABT0M5I4</accession>
<feature type="transmembrane region" description="Helical" evidence="2">
    <location>
        <begin position="113"/>
        <end position="136"/>
    </location>
</feature>
<dbReference type="EMBL" id="JALZWP010000024">
    <property type="protein sequence ID" value="MCL1630112.1"/>
    <property type="molecule type" value="Genomic_DNA"/>
</dbReference>
<protein>
    <submittedName>
        <fullName evidence="3">Uncharacterized protein</fullName>
    </submittedName>
</protein>
<dbReference type="RefSeq" id="WP_249060742.1">
    <property type="nucleotide sequence ID" value="NZ_JALZWP010000024.1"/>
</dbReference>
<evidence type="ECO:0000313" key="3">
    <source>
        <dbReference type="EMBL" id="MCL1630112.1"/>
    </source>
</evidence>
<reference evidence="3 4" key="1">
    <citation type="submission" date="2022-05" db="EMBL/GenBank/DDBJ databases">
        <title>Seasonal and diel survey of microbial diversity of the Tyrrhenian coast.</title>
        <authorList>
            <person name="Gattoni G."/>
            <person name="Corral P."/>
        </authorList>
    </citation>
    <scope>NUCLEOTIDE SEQUENCE [LARGE SCALE GENOMIC DNA]</scope>
    <source>
        <strain evidence="3 4">V10</strain>
    </source>
</reference>
<keyword evidence="2" id="KW-1133">Transmembrane helix</keyword>
<feature type="region of interest" description="Disordered" evidence="1">
    <location>
        <begin position="1"/>
        <end position="23"/>
    </location>
</feature>
<name>A0ABT0M5I4_9RHOB</name>
<organism evidence="3 4">
    <name type="scientific">Roseinatronobacter domitianus</name>
    <dbReference type="NCBI Taxonomy" id="2940293"/>
    <lineage>
        <taxon>Bacteria</taxon>
        <taxon>Pseudomonadati</taxon>
        <taxon>Pseudomonadota</taxon>
        <taxon>Alphaproteobacteria</taxon>
        <taxon>Rhodobacterales</taxon>
        <taxon>Paracoccaceae</taxon>
        <taxon>Roseinatronobacter</taxon>
    </lineage>
</organism>
<evidence type="ECO:0000256" key="1">
    <source>
        <dbReference type="SAM" id="MobiDB-lite"/>
    </source>
</evidence>
<gene>
    <name evidence="3" type="ORF">M3N55_15405</name>
</gene>
<proteinExistence type="predicted"/>
<keyword evidence="2" id="KW-0812">Transmembrane</keyword>
<keyword evidence="2" id="KW-0472">Membrane</keyword>
<sequence length="137" mass="14794">MARIRKPTSTEPRASSEVDPETGDDLRRFIEHASDMIAAQEVVRVSLADATAALEKAATSYDRTALAIARRERDGIAVRLETDIDAMIRRVRDALTEPVVRAERVAREARMTAALAGLAGALIGAAGPIIFLLIQIS</sequence>
<evidence type="ECO:0000313" key="4">
    <source>
        <dbReference type="Proteomes" id="UP001202550"/>
    </source>
</evidence>
<evidence type="ECO:0000256" key="2">
    <source>
        <dbReference type="SAM" id="Phobius"/>
    </source>
</evidence>
<dbReference type="Proteomes" id="UP001202550">
    <property type="component" value="Unassembled WGS sequence"/>
</dbReference>
<comment type="caution">
    <text evidence="3">The sequence shown here is derived from an EMBL/GenBank/DDBJ whole genome shotgun (WGS) entry which is preliminary data.</text>
</comment>
<keyword evidence="4" id="KW-1185">Reference proteome</keyword>